<keyword evidence="6" id="KW-1185">Reference proteome</keyword>
<name>A0A8X8IF46_9BACT</name>
<sequence>MSLPKEPRQKMINFMYLVLTAMLALNVSSEILNAFKTVDHSLKTATEIVERKNTDVFKSFKRKFDDPKTHEKAAIWMPKAEKAKVLADEVYNYIEGLKLDLKKESGLKTENGQESFKEDDLDAPTRLLVSMPPNGKGKGNELFAKLKQFRDQLLAIDPDIKKDVGPNLPLDLSIPPTKNEGGKDDWAFTYFHMTPSIAALTIMSKFQNDVKNSEAQVVEYCHKEVGEVEIVYDEFKAFAGTNSQYLMPGEELVITAGMGAFSKAAKPTITVDGTNVPLNADGAAEYKATVSSPGANTKKVRITYYKPDGTPAVVEKEVKYTVGVPASMVISTDRTRVFYKGIENPLSVTGSGGDEKVQVNVEGTNVAFSKAGPGQYIVKPNQLGSVNVIASDGKKTQKVTIPVKRIPDPIAIVGGSAGGTMTANVFRVQTGVIADLRDFVFEGIKFQVQSYMVICTGKGFDEPEFAQVTGPAFSGGASALIKRCQAGTTVTIGEIKLIEPGGGTRKLDQNITFILQ</sequence>
<feature type="domain" description="Gliding motility-associated protein GldM N-terminal" evidence="2">
    <location>
        <begin position="30"/>
        <end position="221"/>
    </location>
</feature>
<dbReference type="Pfam" id="PF21601">
    <property type="entry name" value="GldM_2nd"/>
    <property type="match status" value="1"/>
</dbReference>
<dbReference type="Pfam" id="PF12080">
    <property type="entry name" value="GldM_4th"/>
    <property type="match status" value="1"/>
</dbReference>
<dbReference type="InterPro" id="IPR022719">
    <property type="entry name" value="Motility-assoc_prot_GldM_C"/>
</dbReference>
<dbReference type="InterPro" id="IPR048406">
    <property type="entry name" value="GldM_Ig-like-2"/>
</dbReference>
<comment type="caution">
    <text evidence="5">The sequence shown here is derived from an EMBL/GenBank/DDBJ whole genome shotgun (WGS) entry which is preliminary data.</text>
</comment>
<dbReference type="Proteomes" id="UP000198711">
    <property type="component" value="Unassembled WGS sequence"/>
</dbReference>
<feature type="domain" description="Gliding motility-associated protein GldM first immunoglobulin-like" evidence="3">
    <location>
        <begin position="229"/>
        <end position="322"/>
    </location>
</feature>
<evidence type="ECO:0000259" key="4">
    <source>
        <dbReference type="Pfam" id="PF21602"/>
    </source>
</evidence>
<dbReference type="InterPro" id="IPR019859">
    <property type="entry name" value="Motility-assoc_prot_GldM"/>
</dbReference>
<dbReference type="Pfam" id="PF12081">
    <property type="entry name" value="GldM_1st"/>
    <property type="match status" value="1"/>
</dbReference>
<evidence type="ECO:0000259" key="3">
    <source>
        <dbReference type="Pfam" id="PF21601"/>
    </source>
</evidence>
<dbReference type="EMBL" id="FNNO01000007">
    <property type="protein sequence ID" value="SDW95820.1"/>
    <property type="molecule type" value="Genomic_DNA"/>
</dbReference>
<feature type="domain" description="Gliding motility-associated protein GldM C-terminal" evidence="1">
    <location>
        <begin position="407"/>
        <end position="516"/>
    </location>
</feature>
<reference evidence="5 6" key="1">
    <citation type="submission" date="2016-10" db="EMBL/GenBank/DDBJ databases">
        <authorList>
            <person name="Varghese N."/>
            <person name="Submissions S."/>
        </authorList>
    </citation>
    <scope>NUCLEOTIDE SEQUENCE [LARGE SCALE GENOMIC DNA]</scope>
    <source>
        <strain evidence="5 6">DSM 25353</strain>
    </source>
</reference>
<dbReference type="InterPro" id="IPR048405">
    <property type="entry name" value="GldM_Ig-like-1"/>
</dbReference>
<dbReference type="Pfam" id="PF21602">
    <property type="entry name" value="GldM_3rd"/>
    <property type="match status" value="1"/>
</dbReference>
<evidence type="ECO:0000259" key="2">
    <source>
        <dbReference type="Pfam" id="PF12081"/>
    </source>
</evidence>
<evidence type="ECO:0000313" key="6">
    <source>
        <dbReference type="Proteomes" id="UP000198711"/>
    </source>
</evidence>
<accession>A0A8X8IF46</accession>
<dbReference type="AlphaFoldDB" id="A0A8X8IF46"/>
<proteinExistence type="predicted"/>
<evidence type="ECO:0000313" key="5">
    <source>
        <dbReference type="EMBL" id="SDW95820.1"/>
    </source>
</evidence>
<dbReference type="RefSeq" id="WP_092723793.1">
    <property type="nucleotide sequence ID" value="NZ_FNNO01000007.1"/>
</dbReference>
<feature type="domain" description="Gliding motility-associated protein GldM second immunoglobulin-like" evidence="4">
    <location>
        <begin position="327"/>
        <end position="398"/>
    </location>
</feature>
<gene>
    <name evidence="5" type="ORF">SAMN05444410_107155</name>
</gene>
<organism evidence="5 6">
    <name type="scientific">Hydrobacter penzbergensis</name>
    <dbReference type="NCBI Taxonomy" id="1235997"/>
    <lineage>
        <taxon>Bacteria</taxon>
        <taxon>Pseudomonadati</taxon>
        <taxon>Bacteroidota</taxon>
        <taxon>Chitinophagia</taxon>
        <taxon>Chitinophagales</taxon>
        <taxon>Chitinophagaceae</taxon>
        <taxon>Hydrobacter</taxon>
    </lineage>
</organism>
<protein>
    <submittedName>
        <fullName evidence="5">Gliding motility-associated protein GldM</fullName>
    </submittedName>
</protein>
<dbReference type="NCBIfam" id="TIGR03517">
    <property type="entry name" value="GldM_gliding"/>
    <property type="match status" value="1"/>
</dbReference>
<evidence type="ECO:0000259" key="1">
    <source>
        <dbReference type="Pfam" id="PF12080"/>
    </source>
</evidence>
<dbReference type="InterPro" id="IPR022720">
    <property type="entry name" value="Motility-assoc_prot_GldM_N"/>
</dbReference>